<dbReference type="InterPro" id="IPR007168">
    <property type="entry name" value="Phageshock_PspC_N"/>
</dbReference>
<dbReference type="Pfam" id="PF18917">
    <property type="entry name" value="LiaI-LiaF-like_TM1"/>
    <property type="match status" value="1"/>
</dbReference>
<dbReference type="Proteomes" id="UP000434850">
    <property type="component" value="Unassembled WGS sequence"/>
</dbReference>
<feature type="domain" description="Phage shock protein PspC N-terminal" evidence="7">
    <location>
        <begin position="6"/>
        <end position="63"/>
    </location>
</feature>
<keyword evidence="5 6" id="KW-0472">Membrane</keyword>
<evidence type="ECO:0000256" key="3">
    <source>
        <dbReference type="ARBA" id="ARBA00022692"/>
    </source>
</evidence>
<dbReference type="AlphaFoldDB" id="A0A6I4IBT7"/>
<comment type="subcellular location">
    <subcellularLocation>
        <location evidence="1">Cell membrane</location>
        <topology evidence="1">Single-pass membrane protein</topology>
    </subcellularLocation>
</comment>
<evidence type="ECO:0000259" key="8">
    <source>
        <dbReference type="Pfam" id="PF18917"/>
    </source>
</evidence>
<dbReference type="InterPro" id="IPR052027">
    <property type="entry name" value="PspC"/>
</dbReference>
<organism evidence="9 10">
    <name type="scientific">Mucilaginibacter aquatilis</name>
    <dbReference type="NCBI Taxonomy" id="1517760"/>
    <lineage>
        <taxon>Bacteria</taxon>
        <taxon>Pseudomonadati</taxon>
        <taxon>Bacteroidota</taxon>
        <taxon>Sphingobacteriia</taxon>
        <taxon>Sphingobacteriales</taxon>
        <taxon>Sphingobacteriaceae</taxon>
        <taxon>Mucilaginibacter</taxon>
    </lineage>
</organism>
<feature type="transmembrane region" description="Helical" evidence="6">
    <location>
        <begin position="128"/>
        <end position="146"/>
    </location>
</feature>
<dbReference type="InterPro" id="IPR043726">
    <property type="entry name" value="LiaI-LiaF-like_TM1"/>
</dbReference>
<dbReference type="PANTHER" id="PTHR33885:SF3">
    <property type="entry name" value="PHAGE SHOCK PROTEIN C"/>
    <property type="match status" value="1"/>
</dbReference>
<feature type="transmembrane region" description="Helical" evidence="6">
    <location>
        <begin position="37"/>
        <end position="60"/>
    </location>
</feature>
<dbReference type="PANTHER" id="PTHR33885">
    <property type="entry name" value="PHAGE SHOCK PROTEIN C"/>
    <property type="match status" value="1"/>
</dbReference>
<feature type="transmembrane region" description="Helical" evidence="6">
    <location>
        <begin position="98"/>
        <end position="116"/>
    </location>
</feature>
<comment type="caution">
    <text evidence="9">The sequence shown here is derived from an EMBL/GenBank/DDBJ whole genome shotgun (WGS) entry which is preliminary data.</text>
</comment>
<evidence type="ECO:0000256" key="2">
    <source>
        <dbReference type="ARBA" id="ARBA00022475"/>
    </source>
</evidence>
<protein>
    <submittedName>
        <fullName evidence="9">PspC domain-containing protein</fullName>
    </submittedName>
</protein>
<keyword evidence="3 6" id="KW-0812">Transmembrane</keyword>
<dbReference type="GO" id="GO:0005886">
    <property type="term" value="C:plasma membrane"/>
    <property type="evidence" value="ECO:0007669"/>
    <property type="project" value="UniProtKB-SubCell"/>
</dbReference>
<keyword evidence="2" id="KW-1003">Cell membrane</keyword>
<dbReference type="RefSeq" id="WP_157540655.1">
    <property type="nucleotide sequence ID" value="NZ_WQLA01000002.1"/>
</dbReference>
<sequence length="158" mass="17800">MYTQHKKLYRDEQNKMIGGVCQGLAQYLDIDVSIVRAVFLLALFLKGGSIIIYIILMIVLPKKPFAFYNPEVDYTTPPQGEQVPPFTFESKPAKKSNAPVIAGVMLILLGIILTVDELDLIPYWDFEHLWPVPLIVIGIMLVFTSGNKKNLDPKPPIE</sequence>
<reference evidence="9 10" key="1">
    <citation type="submission" date="2019-12" db="EMBL/GenBank/DDBJ databases">
        <title>Mucilaginibacter sp. HME9299 genome sequencing and assembly.</title>
        <authorList>
            <person name="Kang H."/>
            <person name="Kim H."/>
            <person name="Joh K."/>
        </authorList>
    </citation>
    <scope>NUCLEOTIDE SEQUENCE [LARGE SCALE GENOMIC DNA]</scope>
    <source>
        <strain evidence="9 10">HME9299</strain>
    </source>
</reference>
<dbReference type="EMBL" id="WQLA01000002">
    <property type="protein sequence ID" value="MVN90889.1"/>
    <property type="molecule type" value="Genomic_DNA"/>
</dbReference>
<keyword evidence="4 6" id="KW-1133">Transmembrane helix</keyword>
<evidence type="ECO:0000256" key="6">
    <source>
        <dbReference type="SAM" id="Phobius"/>
    </source>
</evidence>
<evidence type="ECO:0000313" key="10">
    <source>
        <dbReference type="Proteomes" id="UP000434850"/>
    </source>
</evidence>
<evidence type="ECO:0000256" key="5">
    <source>
        <dbReference type="ARBA" id="ARBA00023136"/>
    </source>
</evidence>
<proteinExistence type="predicted"/>
<name>A0A6I4IBT7_9SPHI</name>
<evidence type="ECO:0000259" key="7">
    <source>
        <dbReference type="Pfam" id="PF04024"/>
    </source>
</evidence>
<evidence type="ECO:0000256" key="4">
    <source>
        <dbReference type="ARBA" id="ARBA00022989"/>
    </source>
</evidence>
<keyword evidence="10" id="KW-1185">Reference proteome</keyword>
<evidence type="ECO:0000256" key="1">
    <source>
        <dbReference type="ARBA" id="ARBA00004162"/>
    </source>
</evidence>
<feature type="domain" description="LiaI-LiaF-like transmembrane region" evidence="8">
    <location>
        <begin position="101"/>
        <end position="141"/>
    </location>
</feature>
<evidence type="ECO:0000313" key="9">
    <source>
        <dbReference type="EMBL" id="MVN90889.1"/>
    </source>
</evidence>
<gene>
    <name evidence="9" type="ORF">GO816_07120</name>
</gene>
<dbReference type="OrthoDB" id="5772680at2"/>
<accession>A0A6I4IBT7</accession>
<dbReference type="Pfam" id="PF04024">
    <property type="entry name" value="PspC"/>
    <property type="match status" value="1"/>
</dbReference>